<reference evidence="2" key="1">
    <citation type="submission" date="2015-12" db="EMBL/GenBank/DDBJ databases">
        <title>Gene expression during late stages of embryo sac development: a critical building block for successful pollen-pistil interactions.</title>
        <authorList>
            <person name="Liu Y."/>
            <person name="Joly V."/>
            <person name="Sabar M."/>
            <person name="Matton D.P."/>
        </authorList>
    </citation>
    <scope>NUCLEOTIDE SEQUENCE</scope>
</reference>
<name>A0A0V0GL85_SOLCH</name>
<accession>A0A0V0GL85</accession>
<feature type="compositionally biased region" description="Polar residues" evidence="1">
    <location>
        <begin position="49"/>
        <end position="61"/>
    </location>
</feature>
<protein>
    <submittedName>
        <fullName evidence="2">Putative ovule protein</fullName>
    </submittedName>
</protein>
<evidence type="ECO:0000256" key="1">
    <source>
        <dbReference type="SAM" id="MobiDB-lite"/>
    </source>
</evidence>
<dbReference type="EMBL" id="GEDG01036641">
    <property type="protein sequence ID" value="JAP08589.1"/>
    <property type="molecule type" value="Transcribed_RNA"/>
</dbReference>
<proteinExistence type="predicted"/>
<dbReference type="AlphaFoldDB" id="A0A0V0GL85"/>
<sequence>MLSEPNCCPLPAPPPREHDPSLSSQTKDTKAEETNQGSNIHNEELPAQINKTIQVGRQATN</sequence>
<evidence type="ECO:0000313" key="2">
    <source>
        <dbReference type="EMBL" id="JAP08589.1"/>
    </source>
</evidence>
<feature type="region of interest" description="Disordered" evidence="1">
    <location>
        <begin position="1"/>
        <end position="61"/>
    </location>
</feature>
<organism evidence="2">
    <name type="scientific">Solanum chacoense</name>
    <name type="common">Chaco potato</name>
    <dbReference type="NCBI Taxonomy" id="4108"/>
    <lineage>
        <taxon>Eukaryota</taxon>
        <taxon>Viridiplantae</taxon>
        <taxon>Streptophyta</taxon>
        <taxon>Embryophyta</taxon>
        <taxon>Tracheophyta</taxon>
        <taxon>Spermatophyta</taxon>
        <taxon>Magnoliopsida</taxon>
        <taxon>eudicotyledons</taxon>
        <taxon>Gunneridae</taxon>
        <taxon>Pentapetalae</taxon>
        <taxon>asterids</taxon>
        <taxon>lamiids</taxon>
        <taxon>Solanales</taxon>
        <taxon>Solanaceae</taxon>
        <taxon>Solanoideae</taxon>
        <taxon>Solaneae</taxon>
        <taxon>Solanum</taxon>
    </lineage>
</organism>